<keyword evidence="2" id="KW-1185">Reference proteome</keyword>
<sequence length="77" mass="8967">MIPDTLVYIRKVVWLPFGQRMFQVFVLENGSVVKAICYNEFLNKSFVINNLTDFKLADSSENIPTSIEEYLKLEAYL</sequence>
<accession>A0ABY2NSM6</accession>
<reference evidence="2" key="1">
    <citation type="journal article" date="2019" name="PLoS Negl. Trop. Dis.">
        <title>Revisiting the worldwide diversity of Leptospira species in the environment.</title>
        <authorList>
            <person name="Vincent A.T."/>
            <person name="Schiettekatte O."/>
            <person name="Bourhy P."/>
            <person name="Veyrier F.J."/>
            <person name="Picardeau M."/>
        </authorList>
    </citation>
    <scope>NUCLEOTIDE SEQUENCE [LARGE SCALE GENOMIC DNA]</scope>
    <source>
        <strain evidence="2">201601955</strain>
    </source>
</reference>
<dbReference type="Proteomes" id="UP000298112">
    <property type="component" value="Unassembled WGS sequence"/>
</dbReference>
<evidence type="ECO:0000313" key="1">
    <source>
        <dbReference type="EMBL" id="TGM60647.1"/>
    </source>
</evidence>
<evidence type="ECO:0000313" key="2">
    <source>
        <dbReference type="Proteomes" id="UP000298112"/>
    </source>
</evidence>
<dbReference type="EMBL" id="RQHF01000008">
    <property type="protein sequence ID" value="TGM60647.1"/>
    <property type="molecule type" value="Genomic_DNA"/>
</dbReference>
<dbReference type="RefSeq" id="WP_135656718.1">
    <property type="nucleotide sequence ID" value="NZ_RQHF01000008.1"/>
</dbReference>
<comment type="caution">
    <text evidence="1">The sequence shown here is derived from an EMBL/GenBank/DDBJ whole genome shotgun (WGS) entry which is preliminary data.</text>
</comment>
<protein>
    <submittedName>
        <fullName evidence="1">Uncharacterized protein</fullName>
    </submittedName>
</protein>
<name>A0ABY2NSM6_9LEPT</name>
<proteinExistence type="predicted"/>
<organism evidence="1 2">
    <name type="scientific">Leptospira vanthielii</name>
    <dbReference type="NCBI Taxonomy" id="293085"/>
    <lineage>
        <taxon>Bacteria</taxon>
        <taxon>Pseudomonadati</taxon>
        <taxon>Spirochaetota</taxon>
        <taxon>Spirochaetia</taxon>
        <taxon>Leptospirales</taxon>
        <taxon>Leptospiraceae</taxon>
        <taxon>Leptospira</taxon>
    </lineage>
</organism>
<gene>
    <name evidence="1" type="ORF">EHQ95_01870</name>
</gene>